<accession>A0ACC5RED6</accession>
<evidence type="ECO:0000313" key="2">
    <source>
        <dbReference type="Proteomes" id="UP000616151"/>
    </source>
</evidence>
<dbReference type="Proteomes" id="UP000616151">
    <property type="component" value="Unassembled WGS sequence"/>
</dbReference>
<sequence>MTTLRAAVKLAGFVAMTLPGLPVQRALIALSARGARRFPHVYHRAVTRWLGVKINIIGEPVRDKACLIAANHVSWIDITVLSAVTPLSFIAKKEVNNWPGFGTLARLQRTVFIDRDRRHTTGASRDEMQERLAAKETLVLFAEGTSSDGYRVLPFKSAYFAAAERPDVVVQPVTLAYRGHWGAPMLRRRRPYFAWYGDMEMGPHLWQALALGPIEVDVICHKPLTIAEAGNRKLLAKQAEDMVRKGLIESLSGVRA</sequence>
<keyword evidence="1" id="KW-0808">Transferase</keyword>
<name>A0ACC5RED6_9HYPH</name>
<proteinExistence type="predicted"/>
<keyword evidence="2" id="KW-1185">Reference proteome</keyword>
<dbReference type="EMBL" id="JAENHL010000008">
    <property type="protein sequence ID" value="MBK1870962.1"/>
    <property type="molecule type" value="Genomic_DNA"/>
</dbReference>
<keyword evidence="1" id="KW-0012">Acyltransferase</keyword>
<protein>
    <submittedName>
        <fullName evidence="1">1-acyl-sn-glycerol-3-phosphate acyltransferase</fullName>
    </submittedName>
</protein>
<evidence type="ECO:0000313" key="1">
    <source>
        <dbReference type="EMBL" id="MBK1870962.1"/>
    </source>
</evidence>
<comment type="caution">
    <text evidence="1">The sequence shown here is derived from an EMBL/GenBank/DDBJ whole genome shotgun (WGS) entry which is preliminary data.</text>
</comment>
<gene>
    <name evidence="1" type="ORF">JHL16_31645</name>
</gene>
<organism evidence="1 2">
    <name type="scientific">Taklimakanibacter albus</name>
    <dbReference type="NCBI Taxonomy" id="2800327"/>
    <lineage>
        <taxon>Bacteria</taxon>
        <taxon>Pseudomonadati</taxon>
        <taxon>Pseudomonadota</taxon>
        <taxon>Alphaproteobacteria</taxon>
        <taxon>Hyphomicrobiales</taxon>
        <taxon>Aestuariivirgaceae</taxon>
        <taxon>Taklimakanibacter</taxon>
    </lineage>
</organism>
<reference evidence="1" key="1">
    <citation type="submission" date="2021-01" db="EMBL/GenBank/DDBJ databases">
        <authorList>
            <person name="Sun Q."/>
        </authorList>
    </citation>
    <scope>NUCLEOTIDE SEQUENCE</scope>
    <source>
        <strain evidence="1">YIM B02566</strain>
    </source>
</reference>